<dbReference type="Gene3D" id="3.40.50.1000">
    <property type="entry name" value="HAD superfamily/HAD-like"/>
    <property type="match status" value="1"/>
</dbReference>
<dbReference type="Gene3D" id="3.30.1240.10">
    <property type="match status" value="1"/>
</dbReference>
<evidence type="ECO:0000313" key="1">
    <source>
        <dbReference type="EMBL" id="HIU12525.1"/>
    </source>
</evidence>
<reference evidence="1" key="2">
    <citation type="journal article" date="2021" name="PeerJ">
        <title>Extensive microbial diversity within the chicken gut microbiome revealed by metagenomics and culture.</title>
        <authorList>
            <person name="Gilroy R."/>
            <person name="Ravi A."/>
            <person name="Getino M."/>
            <person name="Pursley I."/>
            <person name="Horton D.L."/>
            <person name="Alikhan N.F."/>
            <person name="Baker D."/>
            <person name="Gharbi K."/>
            <person name="Hall N."/>
            <person name="Watson M."/>
            <person name="Adriaenssens E.M."/>
            <person name="Foster-Nyarko E."/>
            <person name="Jarju S."/>
            <person name="Secka A."/>
            <person name="Antonio M."/>
            <person name="Oren A."/>
            <person name="Chaudhuri R.R."/>
            <person name="La Ragione R."/>
            <person name="Hildebrand F."/>
            <person name="Pallen M.J."/>
        </authorList>
    </citation>
    <scope>NUCLEOTIDE SEQUENCE</scope>
    <source>
        <strain evidence="1">CHK195-11698</strain>
    </source>
</reference>
<dbReference type="SFLD" id="SFLDS00003">
    <property type="entry name" value="Haloacid_Dehalogenase"/>
    <property type="match status" value="1"/>
</dbReference>
<dbReference type="Pfam" id="PF08282">
    <property type="entry name" value="Hydrolase_3"/>
    <property type="match status" value="1"/>
</dbReference>
<dbReference type="SFLD" id="SFLDG01140">
    <property type="entry name" value="C2.B:_Phosphomannomutase_and_P"/>
    <property type="match status" value="1"/>
</dbReference>
<sequence>MQPYLFFDLDGTLLVYHEDGPKITDHTKTVLRKLQDSGFKLYIASGRPWAFLDQDLISFGFDGYILVNGACVYEHDQILARHPLGEERVKEVVQNFEKRGLEYVYECQPYSYLKEEFKKLETFYARCSVDFDKIKRLVPADVAKHTLKLEAWHDTPENNAYIESLKNMGFGIMGGDLTYEIYDATINKATGIQDIMQAHHVPKEMTYAFGDNLNDLEMLATVGHAYAMGNAIDEIKAIADEVVGRNDEDGVAIQLEKLFL</sequence>
<proteinExistence type="predicted"/>
<dbReference type="EMBL" id="DVMJ01000002">
    <property type="protein sequence ID" value="HIU12525.1"/>
    <property type="molecule type" value="Genomic_DNA"/>
</dbReference>
<evidence type="ECO:0000313" key="2">
    <source>
        <dbReference type="Proteomes" id="UP000824175"/>
    </source>
</evidence>
<dbReference type="PANTHER" id="PTHR10000:SF25">
    <property type="entry name" value="PHOSPHATASE YKRA-RELATED"/>
    <property type="match status" value="1"/>
</dbReference>
<dbReference type="AlphaFoldDB" id="A0A9D1HL55"/>
<protein>
    <submittedName>
        <fullName evidence="1">HAD family hydrolase</fullName>
    </submittedName>
</protein>
<dbReference type="PANTHER" id="PTHR10000">
    <property type="entry name" value="PHOSPHOSERINE PHOSPHATASE"/>
    <property type="match status" value="1"/>
</dbReference>
<accession>A0A9D1HL55</accession>
<dbReference type="NCBIfam" id="TIGR00099">
    <property type="entry name" value="Cof-subfamily"/>
    <property type="match status" value="1"/>
</dbReference>
<dbReference type="InterPro" id="IPR006379">
    <property type="entry name" value="HAD-SF_hydro_IIB"/>
</dbReference>
<dbReference type="GO" id="GO:0005829">
    <property type="term" value="C:cytosol"/>
    <property type="evidence" value="ECO:0007669"/>
    <property type="project" value="TreeGrafter"/>
</dbReference>
<dbReference type="Proteomes" id="UP000824175">
    <property type="component" value="Unassembled WGS sequence"/>
</dbReference>
<gene>
    <name evidence="1" type="ORF">IAD15_00405</name>
</gene>
<comment type="caution">
    <text evidence="1">The sequence shown here is derived from an EMBL/GenBank/DDBJ whole genome shotgun (WGS) entry which is preliminary data.</text>
</comment>
<keyword evidence="1" id="KW-0378">Hydrolase</keyword>
<name>A0A9D1HL55_9FIRM</name>
<dbReference type="GO" id="GO:0000287">
    <property type="term" value="F:magnesium ion binding"/>
    <property type="evidence" value="ECO:0007669"/>
    <property type="project" value="TreeGrafter"/>
</dbReference>
<organism evidence="1 2">
    <name type="scientific">Candidatus Fimiplasma intestinipullorum</name>
    <dbReference type="NCBI Taxonomy" id="2840825"/>
    <lineage>
        <taxon>Bacteria</taxon>
        <taxon>Bacillati</taxon>
        <taxon>Bacillota</taxon>
        <taxon>Clostridia</taxon>
        <taxon>Eubacteriales</taxon>
        <taxon>Candidatus Fimiplasma</taxon>
    </lineage>
</organism>
<dbReference type="InterPro" id="IPR023214">
    <property type="entry name" value="HAD_sf"/>
</dbReference>
<dbReference type="NCBIfam" id="TIGR01484">
    <property type="entry name" value="HAD-SF-IIB"/>
    <property type="match status" value="1"/>
</dbReference>
<dbReference type="GO" id="GO:0016791">
    <property type="term" value="F:phosphatase activity"/>
    <property type="evidence" value="ECO:0007669"/>
    <property type="project" value="TreeGrafter"/>
</dbReference>
<dbReference type="InterPro" id="IPR000150">
    <property type="entry name" value="Cof"/>
</dbReference>
<dbReference type="SUPFAM" id="SSF56784">
    <property type="entry name" value="HAD-like"/>
    <property type="match status" value="1"/>
</dbReference>
<dbReference type="InterPro" id="IPR036412">
    <property type="entry name" value="HAD-like_sf"/>
</dbReference>
<reference evidence="1" key="1">
    <citation type="submission" date="2020-10" db="EMBL/GenBank/DDBJ databases">
        <authorList>
            <person name="Gilroy R."/>
        </authorList>
    </citation>
    <scope>NUCLEOTIDE SEQUENCE</scope>
    <source>
        <strain evidence="1">CHK195-11698</strain>
    </source>
</reference>